<feature type="region of interest" description="Disordered" evidence="1">
    <location>
        <begin position="30"/>
        <end position="49"/>
    </location>
</feature>
<feature type="region of interest" description="Disordered" evidence="1">
    <location>
        <begin position="1"/>
        <end position="21"/>
    </location>
</feature>
<feature type="non-terminal residue" evidence="2">
    <location>
        <position position="326"/>
    </location>
</feature>
<evidence type="ECO:0000256" key="1">
    <source>
        <dbReference type="SAM" id="MobiDB-lite"/>
    </source>
</evidence>
<sequence>TPAAIPFDPTRKSVHTGVGTARKAPIRNRHFDPVGKRSHSEISGPVQNSSPGAWPRAVDAIAYGHLFAQRGITFRSVIRIAYKTTLRNRHIETPDARLLPKAIRRRFGFIPTPSAKELGITFRSGIGIAYVTTIRNRHSETVDMALVLWNSVPWPKFHSRAALVLRNSIPGPKFHLGACVIGTPIVVPFDRTGIFVRTGVRTSREAPIRNRHFDPVGTAREAPIRNRHFDPFSKRSHSEISGPAQNSSPGAWSRAVDVIAYRHLFAHRGITFRSVIGIAYKTTIQNRQLETPDARLLPKAIRRRKTIVSHSEIAILADDLPDSKVF</sequence>
<reference evidence="2" key="1">
    <citation type="submission" date="2017-07" db="EMBL/GenBank/DDBJ databases">
        <title>Taro Niue Genome Assembly and Annotation.</title>
        <authorList>
            <person name="Atibalentja N."/>
            <person name="Keating K."/>
            <person name="Fields C.J."/>
        </authorList>
    </citation>
    <scope>NUCLEOTIDE SEQUENCE</scope>
    <source>
        <strain evidence="2">Niue_2</strain>
        <tissue evidence="2">Leaf</tissue>
    </source>
</reference>
<dbReference type="Proteomes" id="UP000652761">
    <property type="component" value="Unassembled WGS sequence"/>
</dbReference>
<name>A0A843XV76_COLES</name>
<accession>A0A843XV76</accession>
<protein>
    <submittedName>
        <fullName evidence="2">Uncharacterized protein</fullName>
    </submittedName>
</protein>
<comment type="caution">
    <text evidence="2">The sequence shown here is derived from an EMBL/GenBank/DDBJ whole genome shotgun (WGS) entry which is preliminary data.</text>
</comment>
<proteinExistence type="predicted"/>
<feature type="compositionally biased region" description="Basic and acidic residues" evidence="1">
    <location>
        <begin position="30"/>
        <end position="40"/>
    </location>
</feature>
<dbReference type="AlphaFoldDB" id="A0A843XV76"/>
<keyword evidence="3" id="KW-1185">Reference proteome</keyword>
<dbReference type="EMBL" id="NMUH01014711">
    <property type="protein sequence ID" value="MQM23002.1"/>
    <property type="molecule type" value="Genomic_DNA"/>
</dbReference>
<organism evidence="2 3">
    <name type="scientific">Colocasia esculenta</name>
    <name type="common">Wild taro</name>
    <name type="synonym">Arum esculentum</name>
    <dbReference type="NCBI Taxonomy" id="4460"/>
    <lineage>
        <taxon>Eukaryota</taxon>
        <taxon>Viridiplantae</taxon>
        <taxon>Streptophyta</taxon>
        <taxon>Embryophyta</taxon>
        <taxon>Tracheophyta</taxon>
        <taxon>Spermatophyta</taxon>
        <taxon>Magnoliopsida</taxon>
        <taxon>Liliopsida</taxon>
        <taxon>Araceae</taxon>
        <taxon>Aroideae</taxon>
        <taxon>Colocasieae</taxon>
        <taxon>Colocasia</taxon>
    </lineage>
</organism>
<evidence type="ECO:0000313" key="3">
    <source>
        <dbReference type="Proteomes" id="UP000652761"/>
    </source>
</evidence>
<gene>
    <name evidence="2" type="ORF">Taro_056063</name>
</gene>
<evidence type="ECO:0000313" key="2">
    <source>
        <dbReference type="EMBL" id="MQM23002.1"/>
    </source>
</evidence>